<keyword evidence="1" id="KW-1133">Transmembrane helix</keyword>
<dbReference type="Proteomes" id="UP000553059">
    <property type="component" value="Unassembled WGS sequence"/>
</dbReference>
<gene>
    <name evidence="2" type="ORF">GX523_16025</name>
</gene>
<accession>A0A7C7DC37</accession>
<sequence length="204" mass="22529">MGTVLAGAACGYTLLSSVNKREIMDSVQERRYPLAKIITLCIMAVITLYIALNGIIHPLKLISVDADVSDADNYTIAVGGVVPKQINYVLTFENLSYNSALSEALADDKVRIEPKGRLRKLVDGKIFMEKAGYGTGQEGNLATLTISYRVGPFVGEAYATLSEPLSPEILEELQDSLLDAELVFEVNNKMRRYDLTDYRKEVQD</sequence>
<comment type="caution">
    <text evidence="2">The sequence shown here is derived from an EMBL/GenBank/DDBJ whole genome shotgun (WGS) entry which is preliminary data.</text>
</comment>
<organism evidence="2 3">
    <name type="scientific">Desulfitobacterium dehalogenans</name>
    <dbReference type="NCBI Taxonomy" id="36854"/>
    <lineage>
        <taxon>Bacteria</taxon>
        <taxon>Bacillati</taxon>
        <taxon>Bacillota</taxon>
        <taxon>Clostridia</taxon>
        <taxon>Eubacteriales</taxon>
        <taxon>Desulfitobacteriaceae</taxon>
        <taxon>Desulfitobacterium</taxon>
    </lineage>
</organism>
<proteinExistence type="predicted"/>
<evidence type="ECO:0000313" key="2">
    <source>
        <dbReference type="EMBL" id="HHY28220.1"/>
    </source>
</evidence>
<feature type="transmembrane region" description="Helical" evidence="1">
    <location>
        <begin position="36"/>
        <end position="56"/>
    </location>
</feature>
<name>A0A7C7DC37_9FIRM</name>
<dbReference type="AlphaFoldDB" id="A0A7C7DC37"/>
<evidence type="ECO:0000256" key="1">
    <source>
        <dbReference type="SAM" id="Phobius"/>
    </source>
</evidence>
<protein>
    <submittedName>
        <fullName evidence="2">Uncharacterized protein</fullName>
    </submittedName>
</protein>
<keyword evidence="1" id="KW-0472">Membrane</keyword>
<dbReference type="EMBL" id="DUTF01000348">
    <property type="protein sequence ID" value="HHY28220.1"/>
    <property type="molecule type" value="Genomic_DNA"/>
</dbReference>
<keyword evidence="1" id="KW-0812">Transmembrane</keyword>
<reference evidence="2 3" key="1">
    <citation type="journal article" date="2020" name="Biotechnol. Biofuels">
        <title>New insights from the biogas microbiome by comprehensive genome-resolved metagenomics of nearly 1600 species originating from multiple anaerobic digesters.</title>
        <authorList>
            <person name="Campanaro S."/>
            <person name="Treu L."/>
            <person name="Rodriguez-R L.M."/>
            <person name="Kovalovszki A."/>
            <person name="Ziels R.M."/>
            <person name="Maus I."/>
            <person name="Zhu X."/>
            <person name="Kougias P.G."/>
            <person name="Basile A."/>
            <person name="Luo G."/>
            <person name="Schluter A."/>
            <person name="Konstantinidis K.T."/>
            <person name="Angelidaki I."/>
        </authorList>
    </citation>
    <scope>NUCLEOTIDE SEQUENCE [LARGE SCALE GENOMIC DNA]</scope>
    <source>
        <strain evidence="2">AS05jafATM_4</strain>
    </source>
</reference>
<evidence type="ECO:0000313" key="3">
    <source>
        <dbReference type="Proteomes" id="UP000553059"/>
    </source>
</evidence>